<evidence type="ECO:0000256" key="9">
    <source>
        <dbReference type="SAM" id="Phobius"/>
    </source>
</evidence>
<evidence type="ECO:0000256" key="8">
    <source>
        <dbReference type="ARBA" id="ARBA00023136"/>
    </source>
</evidence>
<feature type="transmembrane region" description="Helical" evidence="9">
    <location>
        <begin position="137"/>
        <end position="156"/>
    </location>
</feature>
<sequence>MQAWEILRNLGDTLSLLWRAAPRTLCLAIASNLIVGVIPSVLLYINAQFIERLTSNAAVAAVMALLIAYFILGGFHDGLNAISSFIVDTLRDSARILLKRQVNSIVATFPNLSIHEDADLRETAILATNASDQIGDLVLHLYAVCVGTVMIVPILLLTAQTAWWIPILMLAGMVPTVLFRARAERESWDVQEHHAATFNELRILERILTQPEFAKDLRIYRMQEHLLDTWQGLYDNYLETIKRVRTRNALKLAATSLTASVCIGLPLYVVIDGFQIGKFSIAQLAFLLGALVQLKDGLAAIIYNIGDLLRVSYAIRPFRKLIALHAAEQKPAPAPARPTPPVRETSVAAPCVTLRNVGLRYRDAERSALEQINLEIRDREVVAIVGENGAGKTTLLKLLSGLYEPTTGEMAWSAAQHPPRVVGVFQDFSRFPLDVRENLVEHDMRQAHEYLKAVGLEFLIRHPGTPLTTEMAGGFDLSGGQWQRLAVARAMAHAGNADLLVFDEPTSALDPESEADIMRLILELAEQRTTVIVSHRLALARFVDRIVVLDNGRLIEEGSHEELIARNGKYARMFHSQAMFYQESVPEGPIAIRRLDVLMGRKSKRSDR</sequence>
<dbReference type="AlphaFoldDB" id="A0A367P7Y1"/>
<feature type="transmembrane region" description="Helical" evidence="9">
    <location>
        <begin position="25"/>
        <end position="45"/>
    </location>
</feature>
<dbReference type="InterPro" id="IPR036640">
    <property type="entry name" value="ABC1_TM_sf"/>
</dbReference>
<dbReference type="PANTHER" id="PTHR24221:SF654">
    <property type="entry name" value="ATP-BINDING CASSETTE SUB-FAMILY B MEMBER 6"/>
    <property type="match status" value="1"/>
</dbReference>
<feature type="transmembrane region" description="Helical" evidence="9">
    <location>
        <begin position="162"/>
        <end position="179"/>
    </location>
</feature>
<evidence type="ECO:0000256" key="1">
    <source>
        <dbReference type="ARBA" id="ARBA00004651"/>
    </source>
</evidence>
<dbReference type="GO" id="GO:0005886">
    <property type="term" value="C:plasma membrane"/>
    <property type="evidence" value="ECO:0007669"/>
    <property type="project" value="UniProtKB-SubCell"/>
</dbReference>
<name>A0A367P7Y1_CUPNE</name>
<feature type="transmembrane region" description="Helical" evidence="9">
    <location>
        <begin position="57"/>
        <end position="75"/>
    </location>
</feature>
<keyword evidence="3" id="KW-0997">Cell inner membrane</keyword>
<keyword evidence="4 9" id="KW-0812">Transmembrane</keyword>
<dbReference type="InterPro" id="IPR003593">
    <property type="entry name" value="AAA+_ATPase"/>
</dbReference>
<evidence type="ECO:0000256" key="4">
    <source>
        <dbReference type="ARBA" id="ARBA00022692"/>
    </source>
</evidence>
<evidence type="ECO:0000256" key="7">
    <source>
        <dbReference type="ARBA" id="ARBA00022989"/>
    </source>
</evidence>
<feature type="transmembrane region" description="Helical" evidence="9">
    <location>
        <begin position="252"/>
        <end position="271"/>
    </location>
</feature>
<accession>A0A367P7Y1</accession>
<dbReference type="Gene3D" id="3.40.50.300">
    <property type="entry name" value="P-loop containing nucleotide triphosphate hydrolases"/>
    <property type="match status" value="1"/>
</dbReference>
<dbReference type="RefSeq" id="WP_114135853.1">
    <property type="nucleotide sequence ID" value="NZ_CP068436.1"/>
</dbReference>
<dbReference type="SUPFAM" id="SSF90123">
    <property type="entry name" value="ABC transporter transmembrane region"/>
    <property type="match status" value="1"/>
</dbReference>
<keyword evidence="6 12" id="KW-0067">ATP-binding</keyword>
<dbReference type="EMBL" id="QDHA01000120">
    <property type="protein sequence ID" value="RCJ03939.1"/>
    <property type="molecule type" value="Genomic_DNA"/>
</dbReference>
<evidence type="ECO:0000256" key="6">
    <source>
        <dbReference type="ARBA" id="ARBA00022840"/>
    </source>
</evidence>
<keyword evidence="7 9" id="KW-1133">Transmembrane helix</keyword>
<dbReference type="InterPro" id="IPR003439">
    <property type="entry name" value="ABC_transporter-like_ATP-bd"/>
</dbReference>
<comment type="subcellular location">
    <subcellularLocation>
        <location evidence="1">Cell membrane</location>
        <topology evidence="1">Multi-pass membrane protein</topology>
    </subcellularLocation>
</comment>
<protein>
    <submittedName>
        <fullName evidence="12">ABC transporter ATP-binding protein</fullName>
    </submittedName>
</protein>
<dbReference type="PANTHER" id="PTHR24221">
    <property type="entry name" value="ATP-BINDING CASSETTE SUB-FAMILY B"/>
    <property type="match status" value="1"/>
</dbReference>
<keyword evidence="8 9" id="KW-0472">Membrane</keyword>
<feature type="domain" description="ABC transmembrane type-1" evidence="11">
    <location>
        <begin position="27"/>
        <end position="310"/>
    </location>
</feature>
<dbReference type="SMART" id="SM00382">
    <property type="entry name" value="AAA"/>
    <property type="match status" value="1"/>
</dbReference>
<organism evidence="12 13">
    <name type="scientific">Cupriavidus necator</name>
    <name type="common">Alcaligenes eutrophus</name>
    <name type="synonym">Ralstonia eutropha</name>
    <dbReference type="NCBI Taxonomy" id="106590"/>
    <lineage>
        <taxon>Bacteria</taxon>
        <taxon>Pseudomonadati</taxon>
        <taxon>Pseudomonadota</taxon>
        <taxon>Betaproteobacteria</taxon>
        <taxon>Burkholderiales</taxon>
        <taxon>Burkholderiaceae</taxon>
        <taxon>Cupriavidus</taxon>
    </lineage>
</organism>
<dbReference type="GO" id="GO:0005524">
    <property type="term" value="F:ATP binding"/>
    <property type="evidence" value="ECO:0007669"/>
    <property type="project" value="UniProtKB-KW"/>
</dbReference>
<dbReference type="GO" id="GO:0016887">
    <property type="term" value="F:ATP hydrolysis activity"/>
    <property type="evidence" value="ECO:0007669"/>
    <property type="project" value="InterPro"/>
</dbReference>
<evidence type="ECO:0000313" key="13">
    <source>
        <dbReference type="Proteomes" id="UP000253501"/>
    </source>
</evidence>
<dbReference type="GO" id="GO:0140359">
    <property type="term" value="F:ABC-type transporter activity"/>
    <property type="evidence" value="ECO:0007669"/>
    <property type="project" value="InterPro"/>
</dbReference>
<dbReference type="Gene3D" id="1.20.1560.10">
    <property type="entry name" value="ABC transporter type 1, transmembrane domain"/>
    <property type="match status" value="1"/>
</dbReference>
<dbReference type="InterPro" id="IPR039421">
    <property type="entry name" value="Type_1_exporter"/>
</dbReference>
<dbReference type="InterPro" id="IPR011527">
    <property type="entry name" value="ABC1_TM_dom"/>
</dbReference>
<dbReference type="InterPro" id="IPR017871">
    <property type="entry name" value="ABC_transporter-like_CS"/>
</dbReference>
<reference evidence="12 13" key="1">
    <citation type="submission" date="2018-04" db="EMBL/GenBank/DDBJ databases">
        <title>Cupriavidus necator CR12 genome sequencing and assembly.</title>
        <authorList>
            <person name="Ben Fekih I."/>
            <person name="Mazhar H.S."/>
            <person name="Bello S.K."/>
            <person name="Rensing C."/>
        </authorList>
    </citation>
    <scope>NUCLEOTIDE SEQUENCE [LARGE SCALE GENOMIC DNA]</scope>
    <source>
        <strain evidence="12 13">CR12</strain>
    </source>
</reference>
<dbReference type="CDD" id="cd03228">
    <property type="entry name" value="ABCC_MRP_Like"/>
    <property type="match status" value="1"/>
</dbReference>
<gene>
    <name evidence="12" type="ORF">DDK22_34560</name>
</gene>
<dbReference type="PROSITE" id="PS00211">
    <property type="entry name" value="ABC_TRANSPORTER_1"/>
    <property type="match status" value="1"/>
</dbReference>
<evidence type="ECO:0000256" key="3">
    <source>
        <dbReference type="ARBA" id="ARBA00022519"/>
    </source>
</evidence>
<dbReference type="PROSITE" id="PS50929">
    <property type="entry name" value="ABC_TM1F"/>
    <property type="match status" value="1"/>
</dbReference>
<evidence type="ECO:0000256" key="5">
    <source>
        <dbReference type="ARBA" id="ARBA00022741"/>
    </source>
</evidence>
<dbReference type="InterPro" id="IPR027417">
    <property type="entry name" value="P-loop_NTPase"/>
</dbReference>
<evidence type="ECO:0000259" key="10">
    <source>
        <dbReference type="PROSITE" id="PS50893"/>
    </source>
</evidence>
<proteinExistence type="predicted"/>
<evidence type="ECO:0000313" key="12">
    <source>
        <dbReference type="EMBL" id="RCJ03939.1"/>
    </source>
</evidence>
<dbReference type="PROSITE" id="PS50893">
    <property type="entry name" value="ABC_TRANSPORTER_2"/>
    <property type="match status" value="1"/>
</dbReference>
<feature type="domain" description="ABC transporter" evidence="10">
    <location>
        <begin position="354"/>
        <end position="576"/>
    </location>
</feature>
<dbReference type="GO" id="GO:0034040">
    <property type="term" value="F:ATPase-coupled lipid transmembrane transporter activity"/>
    <property type="evidence" value="ECO:0007669"/>
    <property type="project" value="TreeGrafter"/>
</dbReference>
<dbReference type="Proteomes" id="UP000253501">
    <property type="component" value="Unassembled WGS sequence"/>
</dbReference>
<evidence type="ECO:0000256" key="2">
    <source>
        <dbReference type="ARBA" id="ARBA00022475"/>
    </source>
</evidence>
<keyword evidence="2" id="KW-1003">Cell membrane</keyword>
<keyword evidence="5" id="KW-0547">Nucleotide-binding</keyword>
<dbReference type="SUPFAM" id="SSF52540">
    <property type="entry name" value="P-loop containing nucleoside triphosphate hydrolases"/>
    <property type="match status" value="1"/>
</dbReference>
<dbReference type="Pfam" id="PF00005">
    <property type="entry name" value="ABC_tran"/>
    <property type="match status" value="1"/>
</dbReference>
<evidence type="ECO:0000259" key="11">
    <source>
        <dbReference type="PROSITE" id="PS50929"/>
    </source>
</evidence>
<comment type="caution">
    <text evidence="12">The sequence shown here is derived from an EMBL/GenBank/DDBJ whole genome shotgun (WGS) entry which is preliminary data.</text>
</comment>